<evidence type="ECO:0000313" key="2">
    <source>
        <dbReference type="Proteomes" id="UP000215215"/>
    </source>
</evidence>
<proteinExistence type="predicted"/>
<dbReference type="AlphaFoldDB" id="A0A235BW60"/>
<gene>
    <name evidence="1" type="ORF">CH333_04575</name>
</gene>
<dbReference type="Proteomes" id="UP000215215">
    <property type="component" value="Unassembled WGS sequence"/>
</dbReference>
<name>A0A235BW60_UNCW3</name>
<evidence type="ECO:0000313" key="1">
    <source>
        <dbReference type="EMBL" id="OYD15997.1"/>
    </source>
</evidence>
<organism evidence="1 2">
    <name type="scientific">candidate division WOR-3 bacterium JGI_Cruoil_03_44_89</name>
    <dbReference type="NCBI Taxonomy" id="1973748"/>
    <lineage>
        <taxon>Bacteria</taxon>
        <taxon>Bacteria division WOR-3</taxon>
    </lineage>
</organism>
<reference evidence="1 2" key="1">
    <citation type="submission" date="2017-07" db="EMBL/GenBank/DDBJ databases">
        <title>Recovery of genomes from metagenomes via a dereplication, aggregation, and scoring strategy.</title>
        <authorList>
            <person name="Sieber C.M."/>
            <person name="Probst A.J."/>
            <person name="Sharrar A."/>
            <person name="Thomas B.C."/>
            <person name="Hess M."/>
            <person name="Tringe S.G."/>
            <person name="Banfield J.F."/>
        </authorList>
    </citation>
    <scope>NUCLEOTIDE SEQUENCE [LARGE SCALE GENOMIC DNA]</scope>
    <source>
        <strain evidence="1">JGI_Cruoil_03_44_89</strain>
    </source>
</reference>
<comment type="caution">
    <text evidence="1">The sequence shown here is derived from an EMBL/GenBank/DDBJ whole genome shotgun (WGS) entry which is preliminary data.</text>
</comment>
<sequence length="719" mass="81079">MGIIFSILVLGIFLSPQQERLDMDVLAVLYTSTFTRTLAPAEIEIFHREIAKFKYWYDQNVGDWLNLNIDFVQIDRTLSPEEMGVRPGGGTYFAPNKTLKEDLRSKQIPDNKYSSVMLYYAWRNFVPPWNAFQLHGGGAMGPDSSISLVGGPGNTGFFSVSVFTWGPDMSGFPVHEFNHNIDAMFHMCGMDTEMLHADHMAKNMPLLLKELPGAFLPDFTDEEMLENAKLEMRREYGFEWKHQETFYRWILNRPKEAWLKLAPRYGRIVPKVKRILVPLYREITIAKGNSAYLAVFFYDEDENPVEGATVVAHIGGNAIPLCCQTIDRKEDPRRGKDNPIWSFPLYSCFIPVDFDEKREVTISAKKDDLKASTKVVIHPTKLGMIDAPPLVMVQKDMKDSPTITCRVVEEALNGKGNIIKGVNISAVLDTQTIVLDNTDNTGTCWGSFTELPLGMYTLELTASSEYFEIPKRYLDLLCKYRWDLTTPNRYTGIEGEAIGITADVLNEAGKPVTNVTVGAAAGKDSIVLLDPDKDGTFEGIFESIPPGRYDLKVTASLINRPYSITKMVPLEVKPRGTIEGEDNIPPFKSSGDRASVQDIGSWGKEWQGIWSGEKQLFYTSDSIGDYIAFELDTRESKPYEISGYFTKANDYAIFQLYIDGEPLGEPFDGYNPEVVRSGEIKFGKMLLERGKHELRLEVTGKDPQSRSCFVGIDCFIIRE</sequence>
<accession>A0A235BW60</accession>
<protein>
    <submittedName>
        <fullName evidence="1">Uncharacterized protein</fullName>
    </submittedName>
</protein>
<dbReference type="EMBL" id="NOZQ01000093">
    <property type="protein sequence ID" value="OYD15997.1"/>
    <property type="molecule type" value="Genomic_DNA"/>
</dbReference>
<dbReference type="Gene3D" id="2.60.120.260">
    <property type="entry name" value="Galactose-binding domain-like"/>
    <property type="match status" value="1"/>
</dbReference>